<feature type="binding site" evidence="8">
    <location>
        <begin position="30"/>
        <end position="37"/>
    </location>
    <ligand>
        <name>ATP</name>
        <dbReference type="ChEBI" id="CHEBI:30616"/>
    </ligand>
</feature>
<dbReference type="PANTHER" id="PTHR21299:SF1">
    <property type="entry name" value="PANTOATE--BETA-ALANINE LIGASE"/>
    <property type="match status" value="1"/>
</dbReference>
<dbReference type="Proteomes" id="UP000319296">
    <property type="component" value="Unassembled WGS sequence"/>
</dbReference>
<dbReference type="AlphaFoldDB" id="A0A519BPG0"/>
<keyword evidence="3 8" id="KW-0436">Ligase</keyword>
<evidence type="ECO:0000256" key="1">
    <source>
        <dbReference type="ARBA" id="ARBA00004990"/>
    </source>
</evidence>
<feature type="binding site" evidence="8">
    <location>
        <position position="150"/>
    </location>
    <ligand>
        <name>(R)-pantoate</name>
        <dbReference type="ChEBI" id="CHEBI:15980"/>
    </ligand>
</feature>
<dbReference type="GO" id="GO:0005524">
    <property type="term" value="F:ATP binding"/>
    <property type="evidence" value="ECO:0007669"/>
    <property type="project" value="UniProtKB-KW"/>
</dbReference>
<evidence type="ECO:0000256" key="2">
    <source>
        <dbReference type="ARBA" id="ARBA00009256"/>
    </source>
</evidence>
<feature type="active site" description="Proton donor" evidence="8">
    <location>
        <position position="37"/>
    </location>
</feature>
<feature type="binding site" evidence="8">
    <location>
        <begin position="144"/>
        <end position="147"/>
    </location>
    <ligand>
        <name>ATP</name>
        <dbReference type="ChEBI" id="CHEBI:30616"/>
    </ligand>
</feature>
<evidence type="ECO:0000256" key="3">
    <source>
        <dbReference type="ARBA" id="ARBA00022598"/>
    </source>
</evidence>
<dbReference type="InterPro" id="IPR042176">
    <property type="entry name" value="Pantoate_ligase_C"/>
</dbReference>
<evidence type="ECO:0000256" key="4">
    <source>
        <dbReference type="ARBA" id="ARBA00022655"/>
    </source>
</evidence>
<dbReference type="NCBIfam" id="TIGR00018">
    <property type="entry name" value="panC"/>
    <property type="match status" value="1"/>
</dbReference>
<feature type="binding site" evidence="8">
    <location>
        <position position="60"/>
    </location>
    <ligand>
        <name>(R)-pantoate</name>
        <dbReference type="ChEBI" id="CHEBI:15980"/>
    </ligand>
</feature>
<comment type="caution">
    <text evidence="9">The sequence shown here is derived from an EMBL/GenBank/DDBJ whole genome shotgun (WGS) entry which is preliminary data.</text>
</comment>
<dbReference type="Gene3D" id="3.40.50.620">
    <property type="entry name" value="HUPs"/>
    <property type="match status" value="1"/>
</dbReference>
<comment type="subcellular location">
    <subcellularLocation>
        <location evidence="8">Cytoplasm</location>
    </subcellularLocation>
</comment>
<comment type="similarity">
    <text evidence="2 8">Belongs to the pantothenate synthetase family.</text>
</comment>
<dbReference type="GO" id="GO:0005829">
    <property type="term" value="C:cytosol"/>
    <property type="evidence" value="ECO:0007669"/>
    <property type="project" value="TreeGrafter"/>
</dbReference>
<dbReference type="Gene3D" id="3.30.1300.10">
    <property type="entry name" value="Pantoate-beta-alanine ligase, C-terminal domain"/>
    <property type="match status" value="1"/>
</dbReference>
<sequence>MEIITKIEDAKALSSKLKADNQKISLVPTMGKLHEGHLNLVKEGLKFGKVFVSIYVNPLQFGPSEDFNKYPRDIEGDIKKLKQLKADYIYMPDNSIIKGTDTFISNESLSDKLCGLHRTGHFKGVLTIVMKLLLIIKPDFAFFGLKDYQQYILIKKMIEDYFLDVKIIPVPTMREKCGLALSSRNSYFNENDKKQACNFYKVLNNTAKLFSDGENLAEKLRHYAIRELINNKFKVEYIEIMDKELLNKKVYAEKDDIILSAIKFSGVRLIDNIFLT</sequence>
<comment type="pathway">
    <text evidence="1 8">Cofactor biosynthesis; (R)-pantothenate biosynthesis; (R)-pantothenate from (R)-pantoate and beta-alanine: step 1/1.</text>
</comment>
<comment type="function">
    <text evidence="8">Catalyzes the condensation of pantoate with beta-alanine in an ATP-dependent reaction via a pantoyl-adenylate intermediate.</text>
</comment>
<dbReference type="EC" id="6.3.2.1" evidence="8"/>
<comment type="subunit">
    <text evidence="8">Homodimer.</text>
</comment>
<evidence type="ECO:0000256" key="8">
    <source>
        <dbReference type="HAMAP-Rule" id="MF_00158"/>
    </source>
</evidence>
<comment type="caution">
    <text evidence="8">Lacks conserved residue(s) required for the propagation of feature annotation.</text>
</comment>
<protein>
    <recommendedName>
        <fullName evidence="8">Pantothenate synthetase</fullName>
        <shortName evidence="8">PS</shortName>
        <ecNumber evidence="8">6.3.2.1</ecNumber>
    </recommendedName>
    <alternativeName>
        <fullName evidence="8">Pantoate--beta-alanine ligase</fullName>
    </alternativeName>
    <alternativeName>
        <fullName evidence="8">Pantoate-activating enzyme</fullName>
    </alternativeName>
</protein>
<dbReference type="PANTHER" id="PTHR21299">
    <property type="entry name" value="CYTIDYLATE KINASE/PANTOATE-BETA-ALANINE LIGASE"/>
    <property type="match status" value="1"/>
</dbReference>
<comment type="catalytic activity">
    <reaction evidence="7 8">
        <text>(R)-pantoate + beta-alanine + ATP = (R)-pantothenate + AMP + diphosphate + H(+)</text>
        <dbReference type="Rhea" id="RHEA:10912"/>
        <dbReference type="ChEBI" id="CHEBI:15378"/>
        <dbReference type="ChEBI" id="CHEBI:15980"/>
        <dbReference type="ChEBI" id="CHEBI:29032"/>
        <dbReference type="ChEBI" id="CHEBI:30616"/>
        <dbReference type="ChEBI" id="CHEBI:33019"/>
        <dbReference type="ChEBI" id="CHEBI:57966"/>
        <dbReference type="ChEBI" id="CHEBI:456215"/>
        <dbReference type="EC" id="6.3.2.1"/>
    </reaction>
</comment>
<dbReference type="InterPro" id="IPR003721">
    <property type="entry name" value="Pantoate_ligase"/>
</dbReference>
<dbReference type="GO" id="GO:0004592">
    <property type="term" value="F:pantoate-beta-alanine ligase activity"/>
    <property type="evidence" value="ECO:0007669"/>
    <property type="project" value="UniProtKB-UniRule"/>
</dbReference>
<keyword evidence="8" id="KW-0963">Cytoplasm</keyword>
<proteinExistence type="inferred from homology"/>
<comment type="miscellaneous">
    <text evidence="8">The reaction proceeds by a bi uni uni bi ping pong mechanism.</text>
</comment>
<evidence type="ECO:0000256" key="6">
    <source>
        <dbReference type="ARBA" id="ARBA00022840"/>
    </source>
</evidence>
<dbReference type="HAMAP" id="MF_00158">
    <property type="entry name" value="PanC"/>
    <property type="match status" value="1"/>
</dbReference>
<accession>A0A519BPG0</accession>
<keyword evidence="4 8" id="KW-0566">Pantothenate biosynthesis</keyword>
<dbReference type="GO" id="GO:0015940">
    <property type="term" value="P:pantothenate biosynthetic process"/>
    <property type="evidence" value="ECO:0007669"/>
    <property type="project" value="UniProtKB-UniRule"/>
</dbReference>
<dbReference type="InterPro" id="IPR014729">
    <property type="entry name" value="Rossmann-like_a/b/a_fold"/>
</dbReference>
<dbReference type="EMBL" id="SGBB01000002">
    <property type="protein sequence ID" value="RZD19160.1"/>
    <property type="molecule type" value="Genomic_DNA"/>
</dbReference>
<name>A0A519BPG0_9DELT</name>
<dbReference type="SUPFAM" id="SSF52374">
    <property type="entry name" value="Nucleotidylyl transferase"/>
    <property type="match status" value="1"/>
</dbReference>
<dbReference type="Pfam" id="PF02569">
    <property type="entry name" value="Pantoate_ligase"/>
    <property type="match status" value="1"/>
</dbReference>
<keyword evidence="5 8" id="KW-0547">Nucleotide-binding</keyword>
<dbReference type="UniPathway" id="UPA00028">
    <property type="reaction ID" value="UER00005"/>
</dbReference>
<evidence type="ECO:0000313" key="10">
    <source>
        <dbReference type="Proteomes" id="UP000319296"/>
    </source>
</evidence>
<organism evidence="9 10">
    <name type="scientific">Candidatus Acididesulfobacter diazotrophicus</name>
    <dbReference type="NCBI Taxonomy" id="2597226"/>
    <lineage>
        <taxon>Bacteria</taxon>
        <taxon>Deltaproteobacteria</taxon>
        <taxon>Candidatus Acidulodesulfobacterales</taxon>
        <taxon>Candidatus Acididesulfobacter</taxon>
    </lineage>
</organism>
<gene>
    <name evidence="8" type="primary">panC</name>
    <name evidence="9" type="ORF">EVG15_01615</name>
</gene>
<reference evidence="9 10" key="1">
    <citation type="journal article" date="2019" name="ISME J.">
        <title>Insights into ecological role of a new deltaproteobacterial order Candidatus Acidulodesulfobacterales by metagenomics and metatranscriptomics.</title>
        <authorList>
            <person name="Tan S."/>
            <person name="Liu J."/>
            <person name="Fang Y."/>
            <person name="Hedlund B.P."/>
            <person name="Lian Z.H."/>
            <person name="Huang L.Y."/>
            <person name="Li J.T."/>
            <person name="Huang L.N."/>
            <person name="Li W.J."/>
            <person name="Jiang H.C."/>
            <person name="Dong H.L."/>
            <person name="Shu W.S."/>
        </authorList>
    </citation>
    <scope>NUCLEOTIDE SEQUENCE [LARGE SCALE GENOMIC DNA]</scope>
    <source>
        <strain evidence="9">AP1</strain>
    </source>
</reference>
<feature type="binding site" evidence="8">
    <location>
        <position position="60"/>
    </location>
    <ligand>
        <name>beta-alanine</name>
        <dbReference type="ChEBI" id="CHEBI:57966"/>
    </ligand>
</feature>
<dbReference type="CDD" id="cd00560">
    <property type="entry name" value="PanC"/>
    <property type="match status" value="1"/>
</dbReference>
<feature type="binding site" evidence="8">
    <location>
        <begin position="181"/>
        <end position="184"/>
    </location>
    <ligand>
        <name>ATP</name>
        <dbReference type="ChEBI" id="CHEBI:30616"/>
    </ligand>
</feature>
<evidence type="ECO:0000313" key="9">
    <source>
        <dbReference type="EMBL" id="RZD19160.1"/>
    </source>
</evidence>
<keyword evidence="6 8" id="KW-0067">ATP-binding</keyword>
<evidence type="ECO:0000256" key="5">
    <source>
        <dbReference type="ARBA" id="ARBA00022741"/>
    </source>
</evidence>
<evidence type="ECO:0000256" key="7">
    <source>
        <dbReference type="ARBA" id="ARBA00048258"/>
    </source>
</evidence>